<dbReference type="STRING" id="1123014.SAMN02745746_02035"/>
<dbReference type="PANTHER" id="PTHR11101:SF80">
    <property type="entry name" value="PHOSPHATE TRANSPORTER"/>
    <property type="match status" value="1"/>
</dbReference>
<keyword evidence="5 6" id="KW-0472">Membrane</keyword>
<feature type="transmembrane region" description="Helical" evidence="6">
    <location>
        <begin position="41"/>
        <end position="62"/>
    </location>
</feature>
<reference evidence="7" key="2">
    <citation type="submission" date="2017-04" db="EMBL/GenBank/DDBJ databases">
        <authorList>
            <person name="Afonso C.L."/>
            <person name="Miller P.J."/>
            <person name="Scott M.A."/>
            <person name="Spackman E."/>
            <person name="Goraichik I."/>
            <person name="Dimitrov K.M."/>
            <person name="Suarez D.L."/>
            <person name="Swayne D.E."/>
        </authorList>
    </citation>
    <scope>NUCLEOTIDE SEQUENCE [LARGE SCALE GENOMIC DNA]</scope>
    <source>
        <strain evidence="7">DSM 22618</strain>
    </source>
</reference>
<feature type="transmembrane region" description="Helical" evidence="6">
    <location>
        <begin position="248"/>
        <end position="270"/>
    </location>
</feature>
<feature type="transmembrane region" description="Helical" evidence="6">
    <location>
        <begin position="74"/>
        <end position="95"/>
    </location>
</feature>
<keyword evidence="10" id="KW-1185">Reference proteome</keyword>
<feature type="transmembrane region" description="Helical" evidence="6">
    <location>
        <begin position="130"/>
        <end position="153"/>
    </location>
</feature>
<feature type="transmembrane region" description="Helical" evidence="6">
    <location>
        <begin position="101"/>
        <end position="118"/>
    </location>
</feature>
<proteinExistence type="inferred from homology"/>
<keyword evidence="2 6" id="KW-0813">Transport</keyword>
<dbReference type="RefSeq" id="WP_085276296.1">
    <property type="nucleotide sequence ID" value="NZ_FXAG01000009.1"/>
</dbReference>
<comment type="similarity">
    <text evidence="6">Belongs to the inorganic phosphate transporter (PiT) (TC 2.A.20) family.</text>
</comment>
<evidence type="ECO:0000256" key="4">
    <source>
        <dbReference type="ARBA" id="ARBA00022989"/>
    </source>
</evidence>
<reference evidence="10" key="1">
    <citation type="submission" date="2017-04" db="EMBL/GenBank/DDBJ databases">
        <authorList>
            <person name="Varghese N."/>
            <person name="Submissions S."/>
        </authorList>
    </citation>
    <scope>NUCLEOTIDE SEQUENCE [LARGE SCALE GENOMIC DNA]</scope>
    <source>
        <strain evidence="10">DSM 22618</strain>
    </source>
</reference>
<name>A0A1Y6BXM5_9NEIS</name>
<evidence type="ECO:0000313" key="10">
    <source>
        <dbReference type="Proteomes" id="UP000192920"/>
    </source>
</evidence>
<evidence type="ECO:0000256" key="6">
    <source>
        <dbReference type="RuleBase" id="RU363058"/>
    </source>
</evidence>
<dbReference type="GO" id="GO:0005315">
    <property type="term" value="F:phosphate transmembrane transporter activity"/>
    <property type="evidence" value="ECO:0007669"/>
    <property type="project" value="InterPro"/>
</dbReference>
<evidence type="ECO:0000256" key="5">
    <source>
        <dbReference type="ARBA" id="ARBA00023136"/>
    </source>
</evidence>
<evidence type="ECO:0000313" key="8">
    <source>
        <dbReference type="EMBL" id="SMF32647.1"/>
    </source>
</evidence>
<dbReference type="GO" id="GO:0016020">
    <property type="term" value="C:membrane"/>
    <property type="evidence" value="ECO:0007669"/>
    <property type="project" value="UniProtKB-SubCell"/>
</dbReference>
<dbReference type="EMBL" id="FXAG01000009">
    <property type="protein sequence ID" value="SMF23295.1"/>
    <property type="molecule type" value="Genomic_DNA"/>
</dbReference>
<evidence type="ECO:0000256" key="2">
    <source>
        <dbReference type="ARBA" id="ARBA00022448"/>
    </source>
</evidence>
<evidence type="ECO:0000313" key="9">
    <source>
        <dbReference type="EMBL" id="SMF47690.1"/>
    </source>
</evidence>
<dbReference type="InterPro" id="IPR001204">
    <property type="entry name" value="Phos_transporter"/>
</dbReference>
<organism evidence="7 10">
    <name type="scientific">Pseudogulbenkiania subflava DSM 22618</name>
    <dbReference type="NCBI Taxonomy" id="1123014"/>
    <lineage>
        <taxon>Bacteria</taxon>
        <taxon>Pseudomonadati</taxon>
        <taxon>Pseudomonadota</taxon>
        <taxon>Betaproteobacteria</taxon>
        <taxon>Neisseriales</taxon>
        <taxon>Chromobacteriaceae</taxon>
        <taxon>Pseudogulbenkiania</taxon>
    </lineage>
</organism>
<sequence>MEYLLIGAALLVAFSNGANDNFKGFATVWGSDTLSYRSALILATVATVAGSAVSLLLADTLVQQFSGKGLVPDAVASAPLFLASVGAGTALTVFIATRAGLPISTTHALIGGLIGAALGQHGGEIHYAKLAGSFLLPLVTSPLIAAALGLVIYPLARRRAMQNHCACVLPPVSLAEPAENGAVLMQAAAPGLIIAPQAQCDTLPQPMARFSLARLADQVHTLSGALICFARGVNDTPKLAALLLASHLFQASVSVLAIAAIMAAGGLLYARRVAVTMSQRVTRMDSAQGLTANLITAALVLLASKLGLPVSTTHVAVGAIAGVGAGARSIDWSTVNNIVLSWLATLPLAAVLAWLATLAVRTL</sequence>
<feature type="transmembrane region" description="Helical" evidence="6">
    <location>
        <begin position="339"/>
        <end position="360"/>
    </location>
</feature>
<evidence type="ECO:0000313" key="7">
    <source>
        <dbReference type="EMBL" id="SMF23295.1"/>
    </source>
</evidence>
<gene>
    <name evidence="7" type="ORF">SAMN02745746_02035</name>
    <name evidence="8" type="ORF">SAMN02745746_02583</name>
    <name evidence="9" type="ORF">SAMN02745746_03512</name>
</gene>
<feature type="transmembrane region" description="Helical" evidence="6">
    <location>
        <begin position="290"/>
        <end position="308"/>
    </location>
</feature>
<keyword evidence="4 6" id="KW-1133">Transmembrane helix</keyword>
<dbReference type="GO" id="GO:0035435">
    <property type="term" value="P:phosphate ion transmembrane transport"/>
    <property type="evidence" value="ECO:0007669"/>
    <property type="project" value="TreeGrafter"/>
</dbReference>
<dbReference type="EMBL" id="FXAG01000024">
    <property type="protein sequence ID" value="SMF47690.1"/>
    <property type="molecule type" value="Genomic_DNA"/>
</dbReference>
<accession>A0A1Y6BXM5</accession>
<protein>
    <recommendedName>
        <fullName evidence="6">Phosphate transporter</fullName>
    </recommendedName>
</protein>
<keyword evidence="6" id="KW-0592">Phosphate transport</keyword>
<evidence type="ECO:0000256" key="3">
    <source>
        <dbReference type="ARBA" id="ARBA00022692"/>
    </source>
</evidence>
<dbReference type="Proteomes" id="UP000192920">
    <property type="component" value="Unassembled WGS sequence"/>
</dbReference>
<keyword evidence="3 6" id="KW-0812">Transmembrane</keyword>
<dbReference type="AlphaFoldDB" id="A0A1Y6BXM5"/>
<dbReference type="EMBL" id="FXAG01000014">
    <property type="protein sequence ID" value="SMF32647.1"/>
    <property type="molecule type" value="Genomic_DNA"/>
</dbReference>
<dbReference type="Pfam" id="PF01384">
    <property type="entry name" value="PHO4"/>
    <property type="match status" value="1"/>
</dbReference>
<comment type="subcellular location">
    <subcellularLocation>
        <location evidence="1 6">Membrane</location>
        <topology evidence="1 6">Multi-pass membrane protein</topology>
    </subcellularLocation>
</comment>
<evidence type="ECO:0000256" key="1">
    <source>
        <dbReference type="ARBA" id="ARBA00004141"/>
    </source>
</evidence>
<dbReference type="PANTHER" id="PTHR11101">
    <property type="entry name" value="PHOSPHATE TRANSPORTER"/>
    <property type="match status" value="1"/>
</dbReference>